<keyword evidence="4" id="KW-0863">Zinc-finger</keyword>
<keyword evidence="5" id="KW-0862">Zinc</keyword>
<gene>
    <name evidence="9" type="ORF">QVD17_36717</name>
</gene>
<keyword evidence="10" id="KW-1185">Reference proteome</keyword>
<keyword evidence="6" id="KW-0539">Nucleus</keyword>
<feature type="domain" description="U1-type" evidence="8">
    <location>
        <begin position="178"/>
        <end position="212"/>
    </location>
</feature>
<dbReference type="InterPro" id="IPR036236">
    <property type="entry name" value="Znf_C2H2_sf"/>
</dbReference>
<dbReference type="SMART" id="SM00451">
    <property type="entry name" value="ZnF_U1"/>
    <property type="match status" value="2"/>
</dbReference>
<comment type="subcellular location">
    <subcellularLocation>
        <location evidence="1">Nucleus</location>
    </subcellularLocation>
</comment>
<evidence type="ECO:0000256" key="6">
    <source>
        <dbReference type="ARBA" id="ARBA00023242"/>
    </source>
</evidence>
<evidence type="ECO:0000259" key="8">
    <source>
        <dbReference type="SMART" id="SM00451"/>
    </source>
</evidence>
<dbReference type="Proteomes" id="UP001229421">
    <property type="component" value="Unassembled WGS sequence"/>
</dbReference>
<evidence type="ECO:0000313" key="9">
    <source>
        <dbReference type="EMBL" id="KAK1410182.1"/>
    </source>
</evidence>
<dbReference type="Pfam" id="PF12874">
    <property type="entry name" value="zf-met"/>
    <property type="match status" value="2"/>
</dbReference>
<accession>A0AAD8JT83</accession>
<evidence type="ECO:0000256" key="7">
    <source>
        <dbReference type="SAM" id="MobiDB-lite"/>
    </source>
</evidence>
<dbReference type="AlphaFoldDB" id="A0AAD8JT83"/>
<dbReference type="InterPro" id="IPR051868">
    <property type="entry name" value="ZN346_ZMAT4"/>
</dbReference>
<feature type="domain" description="U1-type" evidence="8">
    <location>
        <begin position="268"/>
        <end position="302"/>
    </location>
</feature>
<feature type="region of interest" description="Disordered" evidence="7">
    <location>
        <begin position="224"/>
        <end position="245"/>
    </location>
</feature>
<keyword evidence="2" id="KW-0479">Metal-binding</keyword>
<keyword evidence="3" id="KW-0677">Repeat</keyword>
<comment type="caution">
    <text evidence="9">The sequence shown here is derived from an EMBL/GenBank/DDBJ whole genome shotgun (WGS) entry which is preliminary data.</text>
</comment>
<dbReference type="GO" id="GO:0005634">
    <property type="term" value="C:nucleus"/>
    <property type="evidence" value="ECO:0007669"/>
    <property type="project" value="UniProtKB-SubCell"/>
</dbReference>
<evidence type="ECO:0000256" key="2">
    <source>
        <dbReference type="ARBA" id="ARBA00022723"/>
    </source>
</evidence>
<dbReference type="Gene3D" id="3.30.160.60">
    <property type="entry name" value="Classic Zinc Finger"/>
    <property type="match status" value="2"/>
</dbReference>
<dbReference type="InterPro" id="IPR003604">
    <property type="entry name" value="Matrin/U1-like-C_Znf_C2H2"/>
</dbReference>
<name>A0AAD8JT83_TARER</name>
<reference evidence="9" key="1">
    <citation type="journal article" date="2023" name="bioRxiv">
        <title>Improved chromosome-level genome assembly for marigold (Tagetes erecta).</title>
        <authorList>
            <person name="Jiang F."/>
            <person name="Yuan L."/>
            <person name="Wang S."/>
            <person name="Wang H."/>
            <person name="Xu D."/>
            <person name="Wang A."/>
            <person name="Fan W."/>
        </authorList>
    </citation>
    <scope>NUCLEOTIDE SEQUENCE</scope>
    <source>
        <strain evidence="9">WSJ</strain>
        <tissue evidence="9">Leaf</tissue>
    </source>
</reference>
<organism evidence="9 10">
    <name type="scientific">Tagetes erecta</name>
    <name type="common">African marigold</name>
    <dbReference type="NCBI Taxonomy" id="13708"/>
    <lineage>
        <taxon>Eukaryota</taxon>
        <taxon>Viridiplantae</taxon>
        <taxon>Streptophyta</taxon>
        <taxon>Embryophyta</taxon>
        <taxon>Tracheophyta</taxon>
        <taxon>Spermatophyta</taxon>
        <taxon>Magnoliopsida</taxon>
        <taxon>eudicotyledons</taxon>
        <taxon>Gunneridae</taxon>
        <taxon>Pentapetalae</taxon>
        <taxon>asterids</taxon>
        <taxon>campanulids</taxon>
        <taxon>Asterales</taxon>
        <taxon>Asteraceae</taxon>
        <taxon>Asteroideae</taxon>
        <taxon>Heliantheae alliance</taxon>
        <taxon>Tageteae</taxon>
        <taxon>Tagetes</taxon>
    </lineage>
</organism>
<dbReference type="InterPro" id="IPR013087">
    <property type="entry name" value="Znf_C2H2_type"/>
</dbReference>
<evidence type="ECO:0000256" key="1">
    <source>
        <dbReference type="ARBA" id="ARBA00004123"/>
    </source>
</evidence>
<dbReference type="GO" id="GO:0003676">
    <property type="term" value="F:nucleic acid binding"/>
    <property type="evidence" value="ECO:0007669"/>
    <property type="project" value="InterPro"/>
</dbReference>
<sequence length="308" mass="33919">MQPPYSTFSDPYSLQSHHQTSQFYSNFPTQNPNPYPLHHHHQHQLQIQPHFTTPLTDPNLNPNPNPPGVDPYLLSYPISHTGGSYIAHHHAADFTYSNAIGAPPAYVSDLVTRNWTVEEPVQQYGNSLYAAGATVPQEVSLSQQLLPAISTQSTWTNTNPTVQSHGHWKKIPKKTKIAQSTWCEICKLACNSGDVLYKHKLGKKHQKNVEKLISSVSVPTISTTTSNPVIGPSEKPKKGNSGIKKKAETLQDLEIKKMKVLYGGAAANAVRTCTICNIVCNSDTVFRFHLAGQKHASMLKTLQQGGAI</sequence>
<dbReference type="SUPFAM" id="SSF57667">
    <property type="entry name" value="beta-beta-alpha zinc fingers"/>
    <property type="match status" value="2"/>
</dbReference>
<evidence type="ECO:0000313" key="10">
    <source>
        <dbReference type="Proteomes" id="UP001229421"/>
    </source>
</evidence>
<evidence type="ECO:0000256" key="3">
    <source>
        <dbReference type="ARBA" id="ARBA00022737"/>
    </source>
</evidence>
<evidence type="ECO:0000256" key="4">
    <source>
        <dbReference type="ARBA" id="ARBA00022771"/>
    </source>
</evidence>
<protein>
    <recommendedName>
        <fullName evidence="8">U1-type domain-containing protein</fullName>
    </recommendedName>
</protein>
<evidence type="ECO:0000256" key="5">
    <source>
        <dbReference type="ARBA" id="ARBA00022833"/>
    </source>
</evidence>
<dbReference type="GO" id="GO:0008270">
    <property type="term" value="F:zinc ion binding"/>
    <property type="evidence" value="ECO:0007669"/>
    <property type="project" value="UniProtKB-KW"/>
</dbReference>
<dbReference type="PANTHER" id="PTHR46144">
    <property type="entry name" value="ZINC FINGER PROTEIN 385B-LIKE"/>
    <property type="match status" value="1"/>
</dbReference>
<dbReference type="EMBL" id="JAUHHV010000010">
    <property type="protein sequence ID" value="KAK1410182.1"/>
    <property type="molecule type" value="Genomic_DNA"/>
</dbReference>
<proteinExistence type="predicted"/>
<dbReference type="PANTHER" id="PTHR46144:SF6">
    <property type="entry name" value="C2H2-TYPE DOMAIN-CONTAINING PROTEIN"/>
    <property type="match status" value="1"/>
</dbReference>